<reference evidence="3" key="1">
    <citation type="submission" date="2015-12" db="EMBL/GenBank/DDBJ databases">
        <authorList>
            <person name="Shamseldin A."/>
            <person name="Moawad H."/>
            <person name="Abd El-Rahim W.M."/>
            <person name="Sadowsky M.J."/>
        </authorList>
    </citation>
    <scope>NUCLEOTIDE SEQUENCE [LARGE SCALE GENOMIC DNA]</scope>
    <source>
        <strain evidence="3">2538-88</strain>
    </source>
</reference>
<dbReference type="SUPFAM" id="SSF55073">
    <property type="entry name" value="Nucleotide cyclase"/>
    <property type="match status" value="1"/>
</dbReference>
<dbReference type="SUPFAM" id="SSF55785">
    <property type="entry name" value="PYP-like sensor domain (PAS domain)"/>
    <property type="match status" value="1"/>
</dbReference>
<name>A0A151KWN1_9VIBR</name>
<feature type="domain" description="EAL" evidence="1">
    <location>
        <begin position="293"/>
        <end position="546"/>
    </location>
</feature>
<dbReference type="Gene3D" id="3.30.450.20">
    <property type="entry name" value="PAS domain"/>
    <property type="match status" value="1"/>
</dbReference>
<evidence type="ECO:0000313" key="2">
    <source>
        <dbReference type="EMBL" id="KYN87795.1"/>
    </source>
</evidence>
<accession>A0A151KWN1</accession>
<comment type="caution">
    <text evidence="2">The sequence shown here is derived from an EMBL/GenBank/DDBJ whole genome shotgun (WGS) entry which is preliminary data.</text>
</comment>
<dbReference type="Pfam" id="PF08447">
    <property type="entry name" value="PAS_3"/>
    <property type="match status" value="1"/>
</dbReference>
<dbReference type="InterPro" id="IPR029787">
    <property type="entry name" value="Nucleotide_cyclase"/>
</dbReference>
<dbReference type="SUPFAM" id="SSF141868">
    <property type="entry name" value="EAL domain-like"/>
    <property type="match status" value="1"/>
</dbReference>
<dbReference type="InterPro" id="IPR000014">
    <property type="entry name" value="PAS"/>
</dbReference>
<dbReference type="PANTHER" id="PTHR33121:SF70">
    <property type="entry name" value="SIGNALING PROTEIN YKOW"/>
    <property type="match status" value="1"/>
</dbReference>
<dbReference type="CDD" id="cd01948">
    <property type="entry name" value="EAL"/>
    <property type="match status" value="1"/>
</dbReference>
<gene>
    <name evidence="2" type="ORF">ATY37_15015</name>
</gene>
<proteinExistence type="predicted"/>
<protein>
    <recommendedName>
        <fullName evidence="1">EAL domain-containing protein</fullName>
    </recommendedName>
</protein>
<dbReference type="InterPro" id="IPR043128">
    <property type="entry name" value="Rev_trsase/Diguanyl_cyclase"/>
</dbReference>
<dbReference type="PANTHER" id="PTHR33121">
    <property type="entry name" value="CYCLIC DI-GMP PHOSPHODIESTERASE PDEF"/>
    <property type="match status" value="1"/>
</dbReference>
<dbReference type="InterPro" id="IPR050706">
    <property type="entry name" value="Cyclic-di-GMP_PDE-like"/>
</dbReference>
<dbReference type="PROSITE" id="PS50883">
    <property type="entry name" value="EAL"/>
    <property type="match status" value="1"/>
</dbReference>
<dbReference type="NCBIfam" id="TIGR00229">
    <property type="entry name" value="sensory_box"/>
    <property type="match status" value="1"/>
</dbReference>
<evidence type="ECO:0000259" key="1">
    <source>
        <dbReference type="PROSITE" id="PS50883"/>
    </source>
</evidence>
<dbReference type="InterPro" id="IPR035965">
    <property type="entry name" value="PAS-like_dom_sf"/>
</dbReference>
<evidence type="ECO:0000313" key="3">
    <source>
        <dbReference type="Proteomes" id="UP000075346"/>
    </source>
</evidence>
<dbReference type="Pfam" id="PF00563">
    <property type="entry name" value="EAL"/>
    <property type="match status" value="1"/>
</dbReference>
<dbReference type="InterPro" id="IPR035919">
    <property type="entry name" value="EAL_sf"/>
</dbReference>
<dbReference type="AlphaFoldDB" id="A0A151KWN1"/>
<dbReference type="EMBL" id="LOBR01000039">
    <property type="protein sequence ID" value="KYN87795.1"/>
    <property type="molecule type" value="Genomic_DNA"/>
</dbReference>
<sequence>MDKQALPQVLLSLFDTASEGLWFMSDDNIVQFYNRSFYQQFPLAMEHSTFEDWLVLVHPEDRVRLAQEVDGHQQERVSTRVKTRYRVKNVSGRYLWIEATGVRVEYQGKFAMVGSHKNVSEEVFLNQYLTHMANHDSETGLFNRHQFLQNVSSLNEDSWVLVCCLTQLQQFQRRVGYDATGHLSSTLVSTLDDVLKHRYGLYRISADVFVVTMELVQDEEMAFSLMNQIETVFHQSRMCSSMLTSRLGLGALPVRGLNVAYPLEQIFNLSEYTRMVISPVTYTGESQRDIDRHFAIQDALETAIETHQITIALQPIVEASTGDLMSFEALARWEHPELGTISPAEFIPMAERLGHIHALGMLVLEYACQYLVMFDATYQSRPLVNVNVSAHQLLKESFVDDVCDVVARLGVSPSRIVLEVTESYLLDEDPTITSTLNVLHAHGFKLSIDDFGAGMSAITSLFRLPLYQVKLDRALIHEAMRRDSCLKLITHLCEFGRTHNIALVAEGVETSAMFNTLTDVGVPYLQGYCLYRPCSPQVWLQKCTLV</sequence>
<dbReference type="InterPro" id="IPR013655">
    <property type="entry name" value="PAS_fold_3"/>
</dbReference>
<dbReference type="Proteomes" id="UP000075346">
    <property type="component" value="Unassembled WGS sequence"/>
</dbReference>
<dbReference type="RefSeq" id="WP_061896997.1">
    <property type="nucleotide sequence ID" value="NZ_LOBR01000039.1"/>
</dbReference>
<dbReference type="InterPro" id="IPR001633">
    <property type="entry name" value="EAL_dom"/>
</dbReference>
<dbReference type="Gene3D" id="3.30.70.270">
    <property type="match status" value="1"/>
</dbReference>
<dbReference type="SMART" id="SM00052">
    <property type="entry name" value="EAL"/>
    <property type="match status" value="1"/>
</dbReference>
<organism evidence="2 3">
    <name type="scientific">Vibrio cidicii</name>
    <dbReference type="NCBI Taxonomy" id="1763883"/>
    <lineage>
        <taxon>Bacteria</taxon>
        <taxon>Pseudomonadati</taxon>
        <taxon>Pseudomonadota</taxon>
        <taxon>Gammaproteobacteria</taxon>
        <taxon>Vibrionales</taxon>
        <taxon>Vibrionaceae</taxon>
        <taxon>Vibrio</taxon>
    </lineage>
</organism>
<dbReference type="Gene3D" id="3.20.20.450">
    <property type="entry name" value="EAL domain"/>
    <property type="match status" value="1"/>
</dbReference>
<dbReference type="GO" id="GO:0071111">
    <property type="term" value="F:cyclic-guanylate-specific phosphodiesterase activity"/>
    <property type="evidence" value="ECO:0007669"/>
    <property type="project" value="InterPro"/>
</dbReference>